<evidence type="ECO:0000259" key="3">
    <source>
        <dbReference type="Pfam" id="PF03330"/>
    </source>
</evidence>
<evidence type="ECO:0000256" key="1">
    <source>
        <dbReference type="ARBA" id="ARBA00022729"/>
    </source>
</evidence>
<comment type="caution">
    <text evidence="4">The sequence shown here is derived from an EMBL/GenBank/DDBJ whole genome shotgun (WGS) entry which is preliminary data.</text>
</comment>
<feature type="domain" description="RlpA-like protein double-psi beta-barrel" evidence="3">
    <location>
        <begin position="39"/>
        <end position="133"/>
    </location>
</feature>
<reference evidence="4 5" key="1">
    <citation type="submission" date="2020-02" db="EMBL/GenBank/DDBJ databases">
        <title>Acidophilic actinobacteria isolated from forest soil.</title>
        <authorList>
            <person name="Golinska P."/>
        </authorList>
    </citation>
    <scope>NUCLEOTIDE SEQUENCE [LARGE SCALE GENOMIC DNA]</scope>
    <source>
        <strain evidence="4 5">NL8</strain>
    </source>
</reference>
<evidence type="ECO:0000313" key="4">
    <source>
        <dbReference type="EMBL" id="MBS2553097.1"/>
    </source>
</evidence>
<accession>A0ABS5L4E1</accession>
<dbReference type="PANTHER" id="PTHR31836:SF28">
    <property type="entry name" value="SRCR DOMAIN-CONTAINING PROTEIN-RELATED"/>
    <property type="match status" value="1"/>
</dbReference>
<dbReference type="PANTHER" id="PTHR31836">
    <property type="match status" value="1"/>
</dbReference>
<keyword evidence="5" id="KW-1185">Reference proteome</keyword>
<sequence length="139" mass="14540">MHLPKYARPVCAAVATVGTFAVLGVSPAAADIPIGQPVNGTSTYYNDAGYGACGTQINAATDWLVAAPAAYWTTPNPNNDPICGLSIQVTYNGNTITVPVEDKCPSCDASHIDLSLPAFQSLADPNLGVIDVTWEFVNR</sequence>
<feature type="signal peptide" evidence="2">
    <location>
        <begin position="1"/>
        <end position="30"/>
    </location>
</feature>
<evidence type="ECO:0000256" key="2">
    <source>
        <dbReference type="SAM" id="SignalP"/>
    </source>
</evidence>
<dbReference type="Gene3D" id="2.40.40.10">
    <property type="entry name" value="RlpA-like domain"/>
    <property type="match status" value="1"/>
</dbReference>
<dbReference type="SUPFAM" id="SSF50685">
    <property type="entry name" value="Barwin-like endoglucanases"/>
    <property type="match status" value="1"/>
</dbReference>
<keyword evidence="1 2" id="KW-0732">Signal</keyword>
<organism evidence="4 5">
    <name type="scientific">Catenulispora pinistramenti</name>
    <dbReference type="NCBI Taxonomy" id="2705254"/>
    <lineage>
        <taxon>Bacteria</taxon>
        <taxon>Bacillati</taxon>
        <taxon>Actinomycetota</taxon>
        <taxon>Actinomycetes</taxon>
        <taxon>Catenulisporales</taxon>
        <taxon>Catenulisporaceae</taxon>
        <taxon>Catenulispora</taxon>
    </lineage>
</organism>
<dbReference type="NCBIfam" id="NF041659">
    <property type="entry name" value="Papain_Inhib"/>
    <property type="match status" value="1"/>
</dbReference>
<dbReference type="InterPro" id="IPR036908">
    <property type="entry name" value="RlpA-like_sf"/>
</dbReference>
<dbReference type="Pfam" id="PF03330">
    <property type="entry name" value="DPBB_1"/>
    <property type="match status" value="1"/>
</dbReference>
<dbReference type="InterPro" id="IPR048197">
    <property type="entry name" value="Papain_inhib"/>
</dbReference>
<dbReference type="EMBL" id="JAAFYZ010000231">
    <property type="protein sequence ID" value="MBS2553097.1"/>
    <property type="molecule type" value="Genomic_DNA"/>
</dbReference>
<dbReference type="CDD" id="cd22273">
    <property type="entry name" value="DPBB_SPI-like"/>
    <property type="match status" value="1"/>
</dbReference>
<dbReference type="InterPro" id="IPR009009">
    <property type="entry name" value="RlpA-like_DPBB"/>
</dbReference>
<proteinExistence type="predicted"/>
<evidence type="ECO:0000313" key="5">
    <source>
        <dbReference type="Proteomes" id="UP000730482"/>
    </source>
</evidence>
<feature type="chain" id="PRO_5046074533" evidence="2">
    <location>
        <begin position="31"/>
        <end position="139"/>
    </location>
</feature>
<dbReference type="Proteomes" id="UP000730482">
    <property type="component" value="Unassembled WGS sequence"/>
</dbReference>
<protein>
    <submittedName>
        <fullName evidence="4">RlpA-like double-psi beta-barrel domain-containing protein</fullName>
    </submittedName>
</protein>
<name>A0ABS5L4E1_9ACTN</name>
<dbReference type="RefSeq" id="WP_212019315.1">
    <property type="nucleotide sequence ID" value="NZ_JAAFYZ010000231.1"/>
</dbReference>
<dbReference type="InterPro" id="IPR051477">
    <property type="entry name" value="Expansin_CellWall"/>
</dbReference>
<gene>
    <name evidence="4" type="ORF">KGQ19_40215</name>
</gene>